<feature type="compositionally biased region" description="Low complexity" evidence="1">
    <location>
        <begin position="1"/>
        <end position="17"/>
    </location>
</feature>
<protein>
    <submittedName>
        <fullName evidence="2">Uncharacterized protein</fullName>
    </submittedName>
</protein>
<dbReference type="OrthoDB" id="2537867at2759"/>
<gene>
    <name evidence="2" type="ORF">BCR35DRAFT_304710</name>
</gene>
<organism evidence="2 3">
    <name type="scientific">Leucosporidium creatinivorum</name>
    <dbReference type="NCBI Taxonomy" id="106004"/>
    <lineage>
        <taxon>Eukaryota</taxon>
        <taxon>Fungi</taxon>
        <taxon>Dikarya</taxon>
        <taxon>Basidiomycota</taxon>
        <taxon>Pucciniomycotina</taxon>
        <taxon>Microbotryomycetes</taxon>
        <taxon>Leucosporidiales</taxon>
        <taxon>Leucosporidium</taxon>
    </lineage>
</organism>
<dbReference type="Proteomes" id="UP000193467">
    <property type="component" value="Unassembled WGS sequence"/>
</dbReference>
<evidence type="ECO:0000313" key="2">
    <source>
        <dbReference type="EMBL" id="ORY79304.1"/>
    </source>
</evidence>
<name>A0A1Y2F750_9BASI</name>
<comment type="caution">
    <text evidence="2">The sequence shown here is derived from an EMBL/GenBank/DDBJ whole genome shotgun (WGS) entry which is preliminary data.</text>
</comment>
<reference evidence="2 3" key="1">
    <citation type="submission" date="2016-07" db="EMBL/GenBank/DDBJ databases">
        <title>Pervasive Adenine N6-methylation of Active Genes in Fungi.</title>
        <authorList>
            <consortium name="DOE Joint Genome Institute"/>
            <person name="Mondo S.J."/>
            <person name="Dannebaum R.O."/>
            <person name="Kuo R.C."/>
            <person name="Labutti K."/>
            <person name="Haridas S."/>
            <person name="Kuo A."/>
            <person name="Salamov A."/>
            <person name="Ahrendt S.R."/>
            <person name="Lipzen A."/>
            <person name="Sullivan W."/>
            <person name="Andreopoulos W.B."/>
            <person name="Clum A."/>
            <person name="Lindquist E."/>
            <person name="Daum C."/>
            <person name="Ramamoorthy G.K."/>
            <person name="Gryganskyi A."/>
            <person name="Culley D."/>
            <person name="Magnuson J.K."/>
            <person name="James T.Y."/>
            <person name="O'Malley M.A."/>
            <person name="Stajich J.E."/>
            <person name="Spatafora J.W."/>
            <person name="Visel A."/>
            <person name="Grigoriev I.V."/>
        </authorList>
    </citation>
    <scope>NUCLEOTIDE SEQUENCE [LARGE SCALE GENOMIC DNA]</scope>
    <source>
        <strain evidence="2 3">62-1032</strain>
    </source>
</reference>
<feature type="region of interest" description="Disordered" evidence="1">
    <location>
        <begin position="1"/>
        <end position="65"/>
    </location>
</feature>
<proteinExistence type="predicted"/>
<feature type="region of interest" description="Disordered" evidence="1">
    <location>
        <begin position="131"/>
        <end position="158"/>
    </location>
</feature>
<sequence>MPPQYRRSSTASPRTASQHSSPSQIYSESLGDEPSFLDQDQSGSGLSNTSTSLEHQDSLLDASPEQVEARALELLQLDCHNPTTPQLSALDLPRPLPPASAPPEVQQAAQQAAVTFLRTQLQQADDTDWQFSTPAVFGPPRILDPRASGSNDDEDDGTASCARWMDSAFNLESYGQPELGEEHEEELQVEMEGAGQFGDLAPAQGFGGAYGMTFVREEEGDPAGIGGRGVFD</sequence>
<evidence type="ECO:0000256" key="1">
    <source>
        <dbReference type="SAM" id="MobiDB-lite"/>
    </source>
</evidence>
<dbReference type="AlphaFoldDB" id="A0A1Y2F750"/>
<keyword evidence="3" id="KW-1185">Reference proteome</keyword>
<accession>A0A1Y2F750</accession>
<feature type="compositionally biased region" description="Low complexity" evidence="1">
    <location>
        <begin position="42"/>
        <end position="53"/>
    </location>
</feature>
<feature type="compositionally biased region" description="Polar residues" evidence="1">
    <location>
        <begin position="18"/>
        <end position="27"/>
    </location>
</feature>
<evidence type="ECO:0000313" key="3">
    <source>
        <dbReference type="Proteomes" id="UP000193467"/>
    </source>
</evidence>
<dbReference type="EMBL" id="MCGR01000027">
    <property type="protein sequence ID" value="ORY79304.1"/>
    <property type="molecule type" value="Genomic_DNA"/>
</dbReference>
<feature type="region of interest" description="Disordered" evidence="1">
    <location>
        <begin position="81"/>
        <end position="102"/>
    </location>
</feature>
<dbReference type="InParanoid" id="A0A1Y2F750"/>